<comment type="caution">
    <text evidence="3">The sequence shown here is derived from an EMBL/GenBank/DDBJ whole genome shotgun (WGS) entry which is preliminary data.</text>
</comment>
<feature type="region of interest" description="Disordered" evidence="1">
    <location>
        <begin position="157"/>
        <end position="245"/>
    </location>
</feature>
<dbReference type="PANTHER" id="PTHR35711:SF2">
    <property type="entry name" value="GLUTAMIC ACID-RICH PROTEIN-LIKE"/>
    <property type="match status" value="1"/>
</dbReference>
<feature type="region of interest" description="Disordered" evidence="1">
    <location>
        <begin position="460"/>
        <end position="589"/>
    </location>
</feature>
<evidence type="ECO:0000259" key="2">
    <source>
        <dbReference type="Pfam" id="PF10407"/>
    </source>
</evidence>
<feature type="compositionally biased region" description="Acidic residues" evidence="1">
    <location>
        <begin position="373"/>
        <end position="388"/>
    </location>
</feature>
<dbReference type="PANTHER" id="PTHR35711">
    <property type="entry name" value="EXPRESSED PROTEIN"/>
    <property type="match status" value="1"/>
</dbReference>
<feature type="compositionally biased region" description="Acidic residues" evidence="1">
    <location>
        <begin position="957"/>
        <end position="969"/>
    </location>
</feature>
<feature type="compositionally biased region" description="Basic and acidic residues" evidence="1">
    <location>
        <begin position="1212"/>
        <end position="1223"/>
    </location>
</feature>
<organism evidence="3 4">
    <name type="scientific">Arthrobotrys conoides</name>
    <dbReference type="NCBI Taxonomy" id="74498"/>
    <lineage>
        <taxon>Eukaryota</taxon>
        <taxon>Fungi</taxon>
        <taxon>Dikarya</taxon>
        <taxon>Ascomycota</taxon>
        <taxon>Pezizomycotina</taxon>
        <taxon>Orbiliomycetes</taxon>
        <taxon>Orbiliales</taxon>
        <taxon>Orbiliaceae</taxon>
        <taxon>Arthrobotrys</taxon>
    </lineage>
</organism>
<feature type="compositionally biased region" description="Acidic residues" evidence="1">
    <location>
        <begin position="874"/>
        <end position="883"/>
    </location>
</feature>
<name>A0AAN8NRG7_9PEZI</name>
<feature type="domain" description="Nucleolar protein Dnt1-like N-terminal" evidence="2">
    <location>
        <begin position="28"/>
        <end position="87"/>
    </location>
</feature>
<gene>
    <name evidence="3" type="ORF">TWF506_006306</name>
</gene>
<feature type="compositionally biased region" description="Low complexity" evidence="1">
    <location>
        <begin position="564"/>
        <end position="580"/>
    </location>
</feature>
<feature type="compositionally biased region" description="Polar residues" evidence="1">
    <location>
        <begin position="418"/>
        <end position="436"/>
    </location>
</feature>
<feature type="compositionally biased region" description="Basic and acidic residues" evidence="1">
    <location>
        <begin position="970"/>
        <end position="983"/>
    </location>
</feature>
<feature type="compositionally biased region" description="Polar residues" evidence="1">
    <location>
        <begin position="540"/>
        <end position="563"/>
    </location>
</feature>
<feature type="compositionally biased region" description="Acidic residues" evidence="1">
    <location>
        <begin position="732"/>
        <end position="749"/>
    </location>
</feature>
<reference evidence="3 4" key="1">
    <citation type="submission" date="2019-10" db="EMBL/GenBank/DDBJ databases">
        <authorList>
            <person name="Palmer J.M."/>
        </authorList>
    </citation>
    <scope>NUCLEOTIDE SEQUENCE [LARGE SCALE GENOMIC DNA]</scope>
    <source>
        <strain evidence="3 4">TWF506</strain>
    </source>
</reference>
<feature type="region of interest" description="Disordered" evidence="1">
    <location>
        <begin position="268"/>
        <end position="287"/>
    </location>
</feature>
<feature type="compositionally biased region" description="Low complexity" evidence="1">
    <location>
        <begin position="1158"/>
        <end position="1172"/>
    </location>
</feature>
<feature type="compositionally biased region" description="Low complexity" evidence="1">
    <location>
        <begin position="719"/>
        <end position="731"/>
    </location>
</feature>
<proteinExistence type="predicted"/>
<feature type="region of interest" description="Disordered" evidence="1">
    <location>
        <begin position="618"/>
        <end position="1235"/>
    </location>
</feature>
<sequence>MRGLRLQVKVVSQSSHNPKGRNLAPIAEFLHLAAPNVTLEDLSLLITDKYARLYPRNRPLNIQRLQDSEGNDLDLTYTVGDVFDDKSSNRDGSIVKVIHKDVLRDESVPPESGLRPAGSKKRSIQSLAPVAESEEALDGEERAYEAVGVPVNLHPSKKQKLGARSGSLEDEEDEDEDEDMEQEEVEEEPLEEQQLEEEPEELPVLPSITELSRVRPQTTTSQDGNVAESSTARTGLGNTLSGHGHVGRAINQAGALLPSHLVRDRVQGRGSSLIPETSQGLGDLLSPKEETFSSPLFTATTHKKVPSNIQPVEISSPESEDLDVPVIAPHTLRGLGGRKPTSAPAKHGALKRPAKAMATKKPSSRNQSSIYEIDTDSEEEEDEEEPEEPAPQKRKVNNYPQKKPQGGAPKRVTLRRSGASSITPTIEVPSSQTDTIPPSPRIMNDFVVEIPHIEEIRRSHERELSDMPVPNVADLIGSKSKAEEGPVTRPRSSQGRFIKPSLPTRPRKGSNQPETPINTEKNLANETKTPAFVPARRATVSRSTQSATPEINNGSPTPSGSSITLAAAATTSARTAGKTAQEARKPRTTFKVPVPVIPVELQGISNQSTLEGKKKYEAFVGKPARNRSTSSTPPISALTSTPASSRVLVKGKATREESAETDNGSTAGQRATEKNTKQTSDKIKGILKKTISPSPAKESDSEDEVMEDAPPISKKASVERSSSPVSSSSEDTSSESEEDSGEDSEEEKEEAISTPKKATPTVESKPAKHQPLSVSDSESEPDARPKGRFVDVKKIMALTDSEDEGDSGDAKKRGSKAPMTREESPIKGPGKRQLRSTSPEKKQFVQFSYATAPSKLALEPISKLAPGASGETPSGDEEDEEDGYDQKMVDQFAEDAQEEEGEEEEDEEEEGDEEEGGGDEEEDEDYYSEEEGLARAKPVSVLALPSPAPVPTSVSESESESEPESDDNEDNKSDPRTGSDNKRPTSRTSANPPSSILVIPESSLPDPQSEKSAVRESDTNAATPPAEAESSSEEESSEEEQEKPAPPKKVDTTAKAMDALFRSPAPKLLNGNTPRFSKTPEPLQPAAGPSKLPPSRMNRRTLGYISPSPGPPSSMPARLPSMMSPKDIRKRHSLTSHYKGLTMLSQQDIPETRDGGKSAKPAAAVGVGAGQKSKPRLSEGMKSFQNILSSQKGGKDSDDDSDSDDSDDSDDEGKGEKEEEKAKGRTGLGRFLPFL</sequence>
<dbReference type="InterPro" id="IPR018844">
    <property type="entry name" value="Dnt1-like_N"/>
</dbReference>
<dbReference type="AlphaFoldDB" id="A0AAN8NRG7"/>
<evidence type="ECO:0000313" key="3">
    <source>
        <dbReference type="EMBL" id="KAK6516396.1"/>
    </source>
</evidence>
<feature type="compositionally biased region" description="Acidic residues" evidence="1">
    <location>
        <begin position="1030"/>
        <end position="1041"/>
    </location>
</feature>
<evidence type="ECO:0000313" key="4">
    <source>
        <dbReference type="Proteomes" id="UP001307849"/>
    </source>
</evidence>
<feature type="region of interest" description="Disordered" evidence="1">
    <location>
        <begin position="107"/>
        <end position="136"/>
    </location>
</feature>
<feature type="compositionally biased region" description="Polar residues" evidence="1">
    <location>
        <begin position="626"/>
        <end position="644"/>
    </location>
</feature>
<feature type="compositionally biased region" description="Basic and acidic residues" evidence="1">
    <location>
        <begin position="671"/>
        <end position="684"/>
    </location>
</feature>
<keyword evidence="4" id="KW-1185">Reference proteome</keyword>
<feature type="compositionally biased region" description="Acidic residues" evidence="1">
    <location>
        <begin position="892"/>
        <end position="931"/>
    </location>
</feature>
<feature type="compositionally biased region" description="Basic and acidic residues" evidence="1">
    <location>
        <begin position="1042"/>
        <end position="1052"/>
    </location>
</feature>
<feature type="compositionally biased region" description="Polar residues" evidence="1">
    <location>
        <begin position="509"/>
        <end position="528"/>
    </location>
</feature>
<feature type="compositionally biased region" description="Basic and acidic residues" evidence="1">
    <location>
        <begin position="1008"/>
        <end position="1018"/>
    </location>
</feature>
<dbReference type="Proteomes" id="UP001307849">
    <property type="component" value="Unassembled WGS sequence"/>
</dbReference>
<dbReference type="Pfam" id="PF10407">
    <property type="entry name" value="Cytokin_check_N"/>
    <property type="match status" value="1"/>
</dbReference>
<feature type="compositionally biased region" description="Low complexity" evidence="1">
    <location>
        <begin position="938"/>
        <end position="956"/>
    </location>
</feature>
<feature type="compositionally biased region" description="Acidic residues" evidence="1">
    <location>
        <begin position="168"/>
        <end position="201"/>
    </location>
</feature>
<feature type="compositionally biased region" description="Basic and acidic residues" evidence="1">
    <location>
        <begin position="781"/>
        <end position="794"/>
    </location>
</feature>
<protein>
    <recommendedName>
        <fullName evidence="2">Nucleolar protein Dnt1-like N-terminal domain-containing protein</fullName>
    </recommendedName>
</protein>
<evidence type="ECO:0000256" key="1">
    <source>
        <dbReference type="SAM" id="MobiDB-lite"/>
    </source>
</evidence>
<feature type="region of interest" description="Disordered" evidence="1">
    <location>
        <begin position="304"/>
        <end position="442"/>
    </location>
</feature>
<feature type="compositionally biased region" description="Polar residues" evidence="1">
    <location>
        <begin position="215"/>
        <end position="241"/>
    </location>
</feature>
<dbReference type="EMBL" id="JAVHJM010000003">
    <property type="protein sequence ID" value="KAK6516396.1"/>
    <property type="molecule type" value="Genomic_DNA"/>
</dbReference>
<feature type="compositionally biased region" description="Acidic residues" evidence="1">
    <location>
        <begin position="1197"/>
        <end position="1211"/>
    </location>
</feature>
<accession>A0AAN8NRG7</accession>